<keyword evidence="2" id="KW-1185">Reference proteome</keyword>
<dbReference type="RefSeq" id="WP_190724698.1">
    <property type="nucleotide sequence ID" value="NZ_CP061539.1"/>
</dbReference>
<dbReference type="KEGG" id="rter:IDM49_00915"/>
<evidence type="ECO:0000313" key="2">
    <source>
        <dbReference type="Proteomes" id="UP000516404"/>
    </source>
</evidence>
<gene>
    <name evidence="1" type="ORF">IDM49_00915</name>
</gene>
<dbReference type="EMBL" id="CP061539">
    <property type="protein sequence ID" value="QNV37902.1"/>
    <property type="molecule type" value="Genomic_DNA"/>
</dbReference>
<proteinExistence type="predicted"/>
<name>A0A7H2BE06_9MICC</name>
<evidence type="ECO:0000313" key="1">
    <source>
        <dbReference type="EMBL" id="QNV37902.1"/>
    </source>
</evidence>
<dbReference type="Pfam" id="PF08310">
    <property type="entry name" value="LGFP"/>
    <property type="match status" value="1"/>
</dbReference>
<sequence length="188" mass="20561">MNSAYGIPVRDEASLSGGQAVEQLFKTPAGKFDAMYWTNWGTGTHYVNFGGAIGSYWANNGNFRTGGVDTPQRYGYPTSEETCTNGRCYQKFQYGVVTWDNFGGGAIGHEAQKCVPLNNGRSKYSPQGARQVALALAPRYSAYRNDPVGSHGTFYSCENTYGMYTLKWKTTAAYGESGFLAPGKRIDD</sequence>
<dbReference type="GeneID" id="96622780"/>
<dbReference type="AlphaFoldDB" id="A0A7H2BE06"/>
<protein>
    <submittedName>
        <fullName evidence="1">Uncharacterized protein</fullName>
    </submittedName>
</protein>
<organism evidence="1 2">
    <name type="scientific">Rothia terrae</name>
    <dbReference type="NCBI Taxonomy" id="396015"/>
    <lineage>
        <taxon>Bacteria</taxon>
        <taxon>Bacillati</taxon>
        <taxon>Actinomycetota</taxon>
        <taxon>Actinomycetes</taxon>
        <taxon>Micrococcales</taxon>
        <taxon>Micrococcaceae</taxon>
        <taxon>Rothia</taxon>
    </lineage>
</organism>
<dbReference type="InterPro" id="IPR013207">
    <property type="entry name" value="LGFP"/>
</dbReference>
<accession>A0A7H2BE06</accession>
<reference evidence="1 2" key="1">
    <citation type="submission" date="2020-09" db="EMBL/GenBank/DDBJ databases">
        <title>Investigation of environmental microbes.</title>
        <authorList>
            <person name="Ou Y."/>
            <person name="Kang Q."/>
        </authorList>
    </citation>
    <scope>NUCLEOTIDE SEQUENCE [LARGE SCALE GENOMIC DNA]</scope>
    <source>
        <strain evidence="1 2">KJZ-14</strain>
    </source>
</reference>
<dbReference type="Proteomes" id="UP000516404">
    <property type="component" value="Chromosome"/>
</dbReference>